<keyword evidence="1" id="KW-0812">Transmembrane</keyword>
<name>A0A7W9BGR8_9SPHN</name>
<feature type="transmembrane region" description="Helical" evidence="1">
    <location>
        <begin position="68"/>
        <end position="86"/>
    </location>
</feature>
<accession>A0A7W9BGR8</accession>
<feature type="transmembrane region" description="Helical" evidence="1">
    <location>
        <begin position="204"/>
        <end position="225"/>
    </location>
</feature>
<evidence type="ECO:0000313" key="2">
    <source>
        <dbReference type="EMBL" id="MBB5716950.1"/>
    </source>
</evidence>
<dbReference type="EMBL" id="JACIJK010000018">
    <property type="protein sequence ID" value="MBB5716950.1"/>
    <property type="molecule type" value="Genomic_DNA"/>
</dbReference>
<reference evidence="2 3" key="1">
    <citation type="submission" date="2020-08" db="EMBL/GenBank/DDBJ databases">
        <title>Genomic Encyclopedia of Type Strains, Phase IV (KMG-IV): sequencing the most valuable type-strain genomes for metagenomic binning, comparative biology and taxonomic classification.</title>
        <authorList>
            <person name="Goeker M."/>
        </authorList>
    </citation>
    <scope>NUCLEOTIDE SEQUENCE [LARGE SCALE GENOMIC DNA]</scope>
    <source>
        <strain evidence="2 3">DSM 100044</strain>
    </source>
</reference>
<protein>
    <submittedName>
        <fullName evidence="2">Peptidoglycan/LPS O-acetylase OafA/YrhL</fullName>
    </submittedName>
</protein>
<dbReference type="GO" id="GO:0000271">
    <property type="term" value="P:polysaccharide biosynthetic process"/>
    <property type="evidence" value="ECO:0007669"/>
    <property type="project" value="TreeGrafter"/>
</dbReference>
<evidence type="ECO:0000313" key="3">
    <source>
        <dbReference type="Proteomes" id="UP000546200"/>
    </source>
</evidence>
<proteinExistence type="predicted"/>
<dbReference type="InterPro" id="IPR050879">
    <property type="entry name" value="Acyltransferase_3"/>
</dbReference>
<keyword evidence="1" id="KW-1133">Transmembrane helix</keyword>
<evidence type="ECO:0000256" key="1">
    <source>
        <dbReference type="SAM" id="Phobius"/>
    </source>
</evidence>
<sequence length="254" mass="27885">MTTLSSQGTQLAHGTTAAILALTFTINYGMVLTHQVALLDHLWSLSVEEHAYMILAGLALLTGRRSTSGAWLMAAMGTLAAVNAVVSRELLGQTLQQTHWRTDVAACGVFLSASLWLVFRHRKVWPWAGPICAAIAVACKFADHEAVQFGLSNLALAVAITTIDRAPKLFRSALSAGWLRRIGLYSFSMYLWQQPFYKMFRAGAAPAPILLCGAAIYALLSFYLVENPSRRALNLLFDRWLKTRSPRLSSQGQT</sequence>
<dbReference type="Proteomes" id="UP000546200">
    <property type="component" value="Unassembled WGS sequence"/>
</dbReference>
<feature type="transmembrane region" description="Helical" evidence="1">
    <location>
        <begin position="98"/>
        <end position="119"/>
    </location>
</feature>
<dbReference type="GO" id="GO:0016020">
    <property type="term" value="C:membrane"/>
    <property type="evidence" value="ECO:0007669"/>
    <property type="project" value="TreeGrafter"/>
</dbReference>
<keyword evidence="1" id="KW-0472">Membrane</keyword>
<dbReference type="PANTHER" id="PTHR23028">
    <property type="entry name" value="ACETYLTRANSFERASE"/>
    <property type="match status" value="1"/>
</dbReference>
<dbReference type="AlphaFoldDB" id="A0A7W9BGR8"/>
<comment type="caution">
    <text evidence="2">The sequence shown here is derived from an EMBL/GenBank/DDBJ whole genome shotgun (WGS) entry which is preliminary data.</text>
</comment>
<organism evidence="2 3">
    <name type="scientific">Sphingomonas aerophila</name>
    <dbReference type="NCBI Taxonomy" id="1344948"/>
    <lineage>
        <taxon>Bacteria</taxon>
        <taxon>Pseudomonadati</taxon>
        <taxon>Pseudomonadota</taxon>
        <taxon>Alphaproteobacteria</taxon>
        <taxon>Sphingomonadales</taxon>
        <taxon>Sphingomonadaceae</taxon>
        <taxon>Sphingomonas</taxon>
    </lineage>
</organism>
<dbReference type="PANTHER" id="PTHR23028:SF53">
    <property type="entry name" value="ACYL_TRANSF_3 DOMAIN-CONTAINING PROTEIN"/>
    <property type="match status" value="1"/>
</dbReference>
<gene>
    <name evidence="2" type="ORF">FHS94_003822</name>
</gene>
<dbReference type="RefSeq" id="WP_184060647.1">
    <property type="nucleotide sequence ID" value="NZ_JACIJK010000018.1"/>
</dbReference>
<feature type="transmembrane region" description="Helical" evidence="1">
    <location>
        <begin position="12"/>
        <end position="30"/>
    </location>
</feature>
<keyword evidence="3" id="KW-1185">Reference proteome</keyword>